<dbReference type="EMBL" id="BAAAVI010000022">
    <property type="protein sequence ID" value="GAA2873888.1"/>
    <property type="molecule type" value="Genomic_DNA"/>
</dbReference>
<protein>
    <submittedName>
        <fullName evidence="1">Uncharacterized protein</fullName>
    </submittedName>
</protein>
<organism evidence="1 2">
    <name type="scientific">Streptosporangium fragile</name>
    <dbReference type="NCBI Taxonomy" id="46186"/>
    <lineage>
        <taxon>Bacteria</taxon>
        <taxon>Bacillati</taxon>
        <taxon>Actinomycetota</taxon>
        <taxon>Actinomycetes</taxon>
        <taxon>Streptosporangiales</taxon>
        <taxon>Streptosporangiaceae</taxon>
        <taxon>Streptosporangium</taxon>
    </lineage>
</organism>
<name>A0ABN3W0J3_9ACTN</name>
<dbReference type="Proteomes" id="UP001500831">
    <property type="component" value="Unassembled WGS sequence"/>
</dbReference>
<gene>
    <name evidence="1" type="ORF">GCM10010517_34470</name>
</gene>
<evidence type="ECO:0000313" key="1">
    <source>
        <dbReference type="EMBL" id="GAA2873888.1"/>
    </source>
</evidence>
<evidence type="ECO:0000313" key="2">
    <source>
        <dbReference type="Proteomes" id="UP001500831"/>
    </source>
</evidence>
<dbReference type="RefSeq" id="WP_344972439.1">
    <property type="nucleotide sequence ID" value="NZ_BAAAVI010000022.1"/>
</dbReference>
<proteinExistence type="predicted"/>
<accession>A0ABN3W0J3</accession>
<comment type="caution">
    <text evidence="1">The sequence shown here is derived from an EMBL/GenBank/DDBJ whole genome shotgun (WGS) entry which is preliminary data.</text>
</comment>
<sequence length="120" mass="13345">MTTSARLLDDADTVLRTGGLGPWPRMTAFLLRKALESCMRDFWRRIRPGVERCGMRTQVLCLTGYADESTARRAAGAWAALSTACHYHGYELDPTADELRALHDEVRVLAERLGPVSPTP</sequence>
<keyword evidence="2" id="KW-1185">Reference proteome</keyword>
<reference evidence="1 2" key="1">
    <citation type="journal article" date="2019" name="Int. J. Syst. Evol. Microbiol.">
        <title>The Global Catalogue of Microorganisms (GCM) 10K type strain sequencing project: providing services to taxonomists for standard genome sequencing and annotation.</title>
        <authorList>
            <consortium name="The Broad Institute Genomics Platform"/>
            <consortium name="The Broad Institute Genome Sequencing Center for Infectious Disease"/>
            <person name="Wu L."/>
            <person name="Ma J."/>
        </authorList>
    </citation>
    <scope>NUCLEOTIDE SEQUENCE [LARGE SCALE GENOMIC DNA]</scope>
    <source>
        <strain evidence="1 2">JCM 6242</strain>
    </source>
</reference>